<protein>
    <recommendedName>
        <fullName evidence="6">TIGR01777 family protein</fullName>
    </recommendedName>
</protein>
<dbReference type="InterPro" id="IPR001509">
    <property type="entry name" value="Epimerase_deHydtase"/>
</dbReference>
<evidence type="ECO:0000256" key="1">
    <source>
        <dbReference type="SAM" id="MobiDB-lite"/>
    </source>
</evidence>
<organism evidence="4 5">
    <name type="scientific">Corynebacterium otitidis ATCC 51513</name>
    <dbReference type="NCBI Taxonomy" id="883169"/>
    <lineage>
        <taxon>Bacteria</taxon>
        <taxon>Bacillati</taxon>
        <taxon>Actinomycetota</taxon>
        <taxon>Actinomycetes</taxon>
        <taxon>Mycobacteriales</taxon>
        <taxon>Corynebacteriaceae</taxon>
        <taxon>Corynebacterium</taxon>
    </lineage>
</organism>
<dbReference type="InterPro" id="IPR036291">
    <property type="entry name" value="NAD(P)-bd_dom_sf"/>
</dbReference>
<feature type="domain" description="DUF1731" evidence="3">
    <location>
        <begin position="421"/>
        <end position="468"/>
    </location>
</feature>
<reference evidence="4 5" key="1">
    <citation type="journal article" date="2012" name="J. Bacteriol.">
        <title>Draft Genome Sequence of Turicella otitidis ATCC 51513, Isolated from Middle Ear Fluid from a Child with Otitis Media.</title>
        <authorList>
            <person name="Brinkrolf K."/>
            <person name="Schneider J."/>
            <person name="Knecht M."/>
            <person name="Ruckert C."/>
            <person name="Tauch A."/>
        </authorList>
    </citation>
    <scope>NUCLEOTIDE SEQUENCE [LARGE SCALE GENOMIC DNA]</scope>
    <source>
        <strain evidence="4 5">ATCC 51513</strain>
    </source>
</reference>
<dbReference type="SUPFAM" id="SSF51735">
    <property type="entry name" value="NAD(P)-binding Rossmann-fold domains"/>
    <property type="match status" value="1"/>
</dbReference>
<evidence type="ECO:0000259" key="2">
    <source>
        <dbReference type="Pfam" id="PF01370"/>
    </source>
</evidence>
<proteinExistence type="predicted"/>
<evidence type="ECO:0008006" key="6">
    <source>
        <dbReference type="Google" id="ProtNLM"/>
    </source>
</evidence>
<dbReference type="InterPro" id="IPR023393">
    <property type="entry name" value="START-like_dom_sf"/>
</dbReference>
<feature type="region of interest" description="Disordered" evidence="1">
    <location>
        <begin position="474"/>
        <end position="493"/>
    </location>
</feature>
<name>I7LBY6_9CORY</name>
<dbReference type="Pfam" id="PF08338">
    <property type="entry name" value="DUF1731"/>
    <property type="match status" value="1"/>
</dbReference>
<evidence type="ECO:0000313" key="4">
    <source>
        <dbReference type="EMBL" id="CCI83494.1"/>
    </source>
</evidence>
<dbReference type="PANTHER" id="PTHR11092">
    <property type="entry name" value="SUGAR NUCLEOTIDE EPIMERASE RELATED"/>
    <property type="match status" value="1"/>
</dbReference>
<dbReference type="SUPFAM" id="SSF55961">
    <property type="entry name" value="Bet v1-like"/>
    <property type="match status" value="1"/>
</dbReference>
<dbReference type="Pfam" id="PF01370">
    <property type="entry name" value="Epimerase"/>
    <property type="match status" value="1"/>
</dbReference>
<sequence>MPRPAPPPAGPAEGRRIGLLLETSTTVPFPRPVVWDYHARPASAERLLPGFVPLEVLRADADLALGQISFSLPAGLRWTNSYDLTAYQRGRSFAEVNTSAPFQSLTRWRFEHRFADEPGGTLVADSVSSRIPTAALERVLSYRHRQLAGDLRCLKDLGFLEHGAAGGAPRVALTGAGGTLGRAFSALARVAGCEVIRLVRVDSSDTRHAPELSEGERAWDPRYPADDLLDDVDALVHLAGKPFFQRLTDAHRREVYDTRVRPTRLLAEVAARSPRCETLVSASSAGFYGDERAGERLAEDAAPGESFLARLAIDWEAATRPAAEAGVRVVTPRFGAVLAAGGGSLPTLRAAGALGGRAQAALGEQAIAWVSLDDAADILLRCVVDGRLEGPVNATAPTPGALGELLNTVASARPIPLPIPIPEFSPGALKGRAAAREFLFSDQRVFPDALERVGHRFRHRDVAEALAHEMGLELPGAARPGLPGEGPGVDSAP</sequence>
<dbReference type="Proteomes" id="UP000011016">
    <property type="component" value="Unassembled WGS sequence"/>
</dbReference>
<dbReference type="Gene3D" id="3.30.530.20">
    <property type="match status" value="1"/>
</dbReference>
<dbReference type="EMBL" id="CAJZ01000108">
    <property type="protein sequence ID" value="CCI83494.1"/>
    <property type="molecule type" value="Genomic_DNA"/>
</dbReference>
<dbReference type="InterPro" id="IPR013549">
    <property type="entry name" value="DUF1731"/>
</dbReference>
<dbReference type="PANTHER" id="PTHR11092:SF0">
    <property type="entry name" value="EPIMERASE FAMILY PROTEIN SDR39U1"/>
    <property type="match status" value="1"/>
</dbReference>
<comment type="caution">
    <text evidence="4">The sequence shown here is derived from an EMBL/GenBank/DDBJ whole genome shotgun (WGS) entry which is preliminary data.</text>
</comment>
<evidence type="ECO:0000259" key="3">
    <source>
        <dbReference type="Pfam" id="PF08338"/>
    </source>
</evidence>
<dbReference type="AlphaFoldDB" id="I7LBY6"/>
<evidence type="ECO:0000313" key="5">
    <source>
        <dbReference type="Proteomes" id="UP000011016"/>
    </source>
</evidence>
<accession>I7LBY6</accession>
<feature type="domain" description="NAD-dependent epimerase/dehydratase" evidence="2">
    <location>
        <begin position="172"/>
        <end position="382"/>
    </location>
</feature>
<dbReference type="Gene3D" id="3.40.50.720">
    <property type="entry name" value="NAD(P)-binding Rossmann-like Domain"/>
    <property type="match status" value="1"/>
</dbReference>
<gene>
    <name evidence="4" type="ORF">BN46_0762</name>
</gene>